<dbReference type="PANTHER" id="PTHR11803">
    <property type="entry name" value="2-IMINOBUTANOATE/2-IMINOPROPANOATE DEAMINASE RIDA"/>
    <property type="match status" value="1"/>
</dbReference>
<comment type="similarity">
    <text evidence="1">Belongs to the RutC family.</text>
</comment>
<dbReference type="Proteomes" id="UP000039324">
    <property type="component" value="Unassembled WGS sequence"/>
</dbReference>
<dbReference type="GO" id="GO:0005739">
    <property type="term" value="C:mitochondrion"/>
    <property type="evidence" value="ECO:0007669"/>
    <property type="project" value="TreeGrafter"/>
</dbReference>
<reference evidence="3 5" key="2">
    <citation type="submission" date="2018-03" db="EMBL/GenBank/DDBJ databases">
        <authorList>
            <person name="Fogelqvist J."/>
        </authorList>
    </citation>
    <scope>NUCLEOTIDE SEQUENCE [LARGE SCALE GENOMIC DNA]</scope>
</reference>
<evidence type="ECO:0000313" key="3">
    <source>
        <dbReference type="EMBL" id="SPQ94104.1"/>
    </source>
</evidence>
<dbReference type="AlphaFoldDB" id="A0A0G4IZ96"/>
<accession>A0A0G4IZ96</accession>
<dbReference type="Proteomes" id="UP000290189">
    <property type="component" value="Unassembled WGS sequence"/>
</dbReference>
<sequence length="173" mass="18962">MTCQRGHGTCDVPRVLSRLTRAVTGPQQLHFAGALVMYRWARRAYRAVVATPDAPKAIGPYSQAVRANGFLFVSGMIGFVPETMELASKSDVKLQTEQALKNMVNVLRAGGSNPDKVVKTTVLMTDMDNYKVINEVYAKFFTKDFPARAAFAVKALPANALVEIECVAMCEED</sequence>
<dbReference type="PANTHER" id="PTHR11803:SF39">
    <property type="entry name" value="2-IMINOBUTANOATE_2-IMINOPROPANOATE DEAMINASE"/>
    <property type="match status" value="1"/>
</dbReference>
<dbReference type="CDD" id="cd00448">
    <property type="entry name" value="YjgF_YER057c_UK114_family"/>
    <property type="match status" value="1"/>
</dbReference>
<dbReference type="PROSITE" id="PS01094">
    <property type="entry name" value="UPF0076"/>
    <property type="match status" value="1"/>
</dbReference>
<keyword evidence="4" id="KW-1185">Reference proteome</keyword>
<dbReference type="NCBIfam" id="TIGR00004">
    <property type="entry name" value="Rid family detoxifying hydrolase"/>
    <property type="match status" value="1"/>
</dbReference>
<keyword evidence="3" id="KW-0496">Mitochondrion</keyword>
<dbReference type="InterPro" id="IPR006175">
    <property type="entry name" value="YjgF/YER057c/UK114"/>
</dbReference>
<dbReference type="InterPro" id="IPR006056">
    <property type="entry name" value="RidA"/>
</dbReference>
<dbReference type="InterPro" id="IPR035959">
    <property type="entry name" value="RutC-like_sf"/>
</dbReference>
<proteinExistence type="inferred from homology"/>
<dbReference type="InterPro" id="IPR019897">
    <property type="entry name" value="RidA_CS"/>
</dbReference>
<dbReference type="GO" id="GO:0005829">
    <property type="term" value="C:cytosol"/>
    <property type="evidence" value="ECO:0007669"/>
    <property type="project" value="TreeGrafter"/>
</dbReference>
<dbReference type="GO" id="GO:0019239">
    <property type="term" value="F:deaminase activity"/>
    <property type="evidence" value="ECO:0007669"/>
    <property type="project" value="TreeGrafter"/>
</dbReference>
<dbReference type="OMA" id="VKLNIFM"/>
<evidence type="ECO:0000313" key="4">
    <source>
        <dbReference type="Proteomes" id="UP000039324"/>
    </source>
</evidence>
<evidence type="ECO:0000256" key="1">
    <source>
        <dbReference type="ARBA" id="ARBA00010552"/>
    </source>
</evidence>
<name>A0A0G4IZ96_PLABS</name>
<dbReference type="EMBL" id="CDSF01000101">
    <property type="protein sequence ID" value="CEP00386.1"/>
    <property type="molecule type" value="Genomic_DNA"/>
</dbReference>
<evidence type="ECO:0000313" key="5">
    <source>
        <dbReference type="Proteomes" id="UP000290189"/>
    </source>
</evidence>
<dbReference type="EMBL" id="OVEO01000002">
    <property type="protein sequence ID" value="SPQ94104.1"/>
    <property type="molecule type" value="Genomic_DNA"/>
</dbReference>
<gene>
    <name evidence="2" type="ORF">PBRA_001440</name>
    <name evidence="3" type="ORF">PLBR_LOCUS1319</name>
</gene>
<dbReference type="Gene3D" id="3.30.1330.40">
    <property type="entry name" value="RutC-like"/>
    <property type="match status" value="1"/>
</dbReference>
<organism evidence="2 4">
    <name type="scientific">Plasmodiophora brassicae</name>
    <name type="common">Clubroot disease agent</name>
    <dbReference type="NCBI Taxonomy" id="37360"/>
    <lineage>
        <taxon>Eukaryota</taxon>
        <taxon>Sar</taxon>
        <taxon>Rhizaria</taxon>
        <taxon>Endomyxa</taxon>
        <taxon>Phytomyxea</taxon>
        <taxon>Plasmodiophorida</taxon>
        <taxon>Plasmodiophoridae</taxon>
        <taxon>Plasmodiophora</taxon>
    </lineage>
</organism>
<dbReference type="STRING" id="37360.A0A0G4IZ96"/>
<reference evidence="2 4" key="1">
    <citation type="submission" date="2015-02" db="EMBL/GenBank/DDBJ databases">
        <authorList>
            <person name="Chooi Y.-H."/>
        </authorList>
    </citation>
    <scope>NUCLEOTIDE SEQUENCE [LARGE SCALE GENOMIC DNA]</scope>
    <source>
        <strain evidence="2">E3</strain>
    </source>
</reference>
<dbReference type="SUPFAM" id="SSF55298">
    <property type="entry name" value="YjgF-like"/>
    <property type="match status" value="1"/>
</dbReference>
<dbReference type="OrthoDB" id="309640at2759"/>
<dbReference type="FunFam" id="3.30.1330.40:FF:000001">
    <property type="entry name" value="L-PSP family endoribonuclease"/>
    <property type="match status" value="1"/>
</dbReference>
<protein>
    <submittedName>
        <fullName evidence="2">Uncharacterized protein</fullName>
    </submittedName>
</protein>
<geneLocation type="mitochondrion" evidence="3"/>
<dbReference type="Pfam" id="PF01042">
    <property type="entry name" value="Ribonuc_L-PSP"/>
    <property type="match status" value="1"/>
</dbReference>
<evidence type="ECO:0000313" key="2">
    <source>
        <dbReference type="EMBL" id="CEP00386.1"/>
    </source>
</evidence>